<dbReference type="EMBL" id="SRYD01000048">
    <property type="protein sequence ID" value="TGY71612.1"/>
    <property type="molecule type" value="Genomic_DNA"/>
</dbReference>
<evidence type="ECO:0000256" key="1">
    <source>
        <dbReference type="SAM" id="SignalP"/>
    </source>
</evidence>
<dbReference type="InterPro" id="IPR036457">
    <property type="entry name" value="PPM-type-like_dom_sf"/>
</dbReference>
<dbReference type="RefSeq" id="WP_133165745.1">
    <property type="nucleotide sequence ID" value="NZ_CAJTAP010000020.1"/>
</dbReference>
<keyword evidence="1" id="KW-0732">Signal</keyword>
<protein>
    <submittedName>
        <fullName evidence="2">Uncharacterized protein</fullName>
    </submittedName>
</protein>
<organism evidence="2 3">
    <name type="scientific">Muribaculum intestinale</name>
    <dbReference type="NCBI Taxonomy" id="1796646"/>
    <lineage>
        <taxon>Bacteria</taxon>
        <taxon>Pseudomonadati</taxon>
        <taxon>Bacteroidota</taxon>
        <taxon>Bacteroidia</taxon>
        <taxon>Bacteroidales</taxon>
        <taxon>Muribaculaceae</taxon>
        <taxon>Muribaculum</taxon>
    </lineage>
</organism>
<evidence type="ECO:0000313" key="2">
    <source>
        <dbReference type="EMBL" id="TGY71612.1"/>
    </source>
</evidence>
<dbReference type="Gene3D" id="3.60.40.10">
    <property type="entry name" value="PPM-type phosphatase domain"/>
    <property type="match status" value="1"/>
</dbReference>
<sequence>MHKLRLTTALSCIGIISAMIIPVKAMPTDTTSTSVAAIGHTMPDGPSEWAAPDVVLDGITIAESYLKGKKSPDTNEDGIIVTPAHIAVIDGATSKSSFTLQDKKSGRLAMEIVCEAIAALPPEATMHEAMEHITSAIARFYRANGLEMEIKASPNKRFVANGVIYSISRREIWQIGDCQLRYADTYSRNEKEIDLIMSRARAAMNEAALASGMTREEIMRDDPGRTFIRPFLERQALLQNNHATELQYSFPVFDGTPIGPTKVKVFTVPAGTEVILASDGYPEVFPTLAQSETHLHRLLDSDPMCMHENISTKGIIPGNLSFDDRAYIRFTHH</sequence>
<dbReference type="GeneID" id="65537802"/>
<reference evidence="2 3" key="1">
    <citation type="submission" date="2019-04" db="EMBL/GenBank/DDBJ databases">
        <title>Microbes associate with the intestines of laboratory mice.</title>
        <authorList>
            <person name="Navarre W."/>
            <person name="Wong E."/>
            <person name="Huang K."/>
            <person name="Tropini C."/>
            <person name="Ng K."/>
            <person name="Yu B."/>
        </authorList>
    </citation>
    <scope>NUCLEOTIDE SEQUENCE [LARGE SCALE GENOMIC DNA]</scope>
    <source>
        <strain evidence="2 3">NM06_A21</strain>
    </source>
</reference>
<dbReference type="Proteomes" id="UP000306630">
    <property type="component" value="Unassembled WGS sequence"/>
</dbReference>
<evidence type="ECO:0000313" key="3">
    <source>
        <dbReference type="Proteomes" id="UP000306630"/>
    </source>
</evidence>
<feature type="signal peptide" evidence="1">
    <location>
        <begin position="1"/>
        <end position="25"/>
    </location>
</feature>
<name>A0A4S2FR85_9BACT</name>
<dbReference type="OrthoDB" id="508128at2"/>
<dbReference type="AlphaFoldDB" id="A0A4S2FR85"/>
<comment type="caution">
    <text evidence="2">The sequence shown here is derived from an EMBL/GenBank/DDBJ whole genome shotgun (WGS) entry which is preliminary data.</text>
</comment>
<gene>
    <name evidence="2" type="ORF">E5333_11210</name>
</gene>
<feature type="chain" id="PRO_5020902430" evidence="1">
    <location>
        <begin position="26"/>
        <end position="333"/>
    </location>
</feature>
<proteinExistence type="predicted"/>
<accession>A0A4S2FR85</accession>